<dbReference type="InterPro" id="IPR013893">
    <property type="entry name" value="RNase_P_Rpp40"/>
</dbReference>
<name>A0A177AKJ7_9PEZI</name>
<dbReference type="PANTHER" id="PTHR15396:SF1">
    <property type="entry name" value="RIBONUCLEASE P PROTEIN SUBUNIT P40"/>
    <property type="match status" value="1"/>
</dbReference>
<dbReference type="Proteomes" id="UP000077154">
    <property type="component" value="Unassembled WGS sequence"/>
</dbReference>
<dbReference type="eggNOG" id="ENOG502QSAV">
    <property type="taxonomic scope" value="Eukaryota"/>
</dbReference>
<dbReference type="GO" id="GO:0001682">
    <property type="term" value="P:tRNA 5'-leader removal"/>
    <property type="evidence" value="ECO:0007669"/>
    <property type="project" value="InterPro"/>
</dbReference>
<accession>A0A177AKJ7</accession>
<sequence length="355" mass="39552">MFQFNGGKKERETCFVTHGAIGHLDPAQPPVKRKPYSTILTVPIVHKVELILPQELYESIQSDMDSKFSVPTYSRVILPLAELLCGDFFTEYIKKGNVLMISEGKQGVNDVYSLQDGVLTLALEKESYERAGLAGEPDGAKGKRGARARWLVEINLRQPSMLHGKKGFDRIVYAFKNVLNKPVTWLFCNLEGEAPSPDPLAKHFPVKISCPPSITRGPIVNMPNIKPPTSLDEGDDFGEFAADLYEWLSLISLESPRVDVNDQIDPFLSRYTSPPSDKPERENQALVKITWKGFMSSSWAHKTFVSAVLAAATKSWFSFSLSGFPNSLPATSRDCTISKIPGPSSEFMLWEVEHN</sequence>
<dbReference type="RefSeq" id="XP_024327858.1">
    <property type="nucleotide sequence ID" value="XM_024464772.1"/>
</dbReference>
<dbReference type="Pfam" id="PF08584">
    <property type="entry name" value="Ribonuc_P_40"/>
    <property type="match status" value="1"/>
</dbReference>
<reference evidence="1" key="1">
    <citation type="submission" date="2016-03" db="EMBL/GenBank/DDBJ databases">
        <title>Updated assembly of Pseudogymnoascus destructans, the fungus causing white-nose syndrome of bats.</title>
        <authorList>
            <person name="Palmer J.M."/>
            <person name="Drees K.P."/>
            <person name="Foster J.T."/>
            <person name="Lindner D.L."/>
        </authorList>
    </citation>
    <scope>NUCLEOTIDE SEQUENCE [LARGE SCALE GENOMIC DNA]</scope>
    <source>
        <strain evidence="1">20631-21</strain>
    </source>
</reference>
<dbReference type="PANTHER" id="PTHR15396">
    <property type="entry name" value="RIBONUCLEASE P PROTEIN SUBUNIT P40"/>
    <property type="match status" value="1"/>
</dbReference>
<dbReference type="AlphaFoldDB" id="A0A177AKJ7"/>
<evidence type="ECO:0000313" key="1">
    <source>
        <dbReference type="EMBL" id="OAF62586.1"/>
    </source>
</evidence>
<dbReference type="GO" id="GO:0030681">
    <property type="term" value="C:multimeric ribonuclease P complex"/>
    <property type="evidence" value="ECO:0007669"/>
    <property type="project" value="TreeGrafter"/>
</dbReference>
<dbReference type="GO" id="GO:0000171">
    <property type="term" value="F:ribonuclease MRP activity"/>
    <property type="evidence" value="ECO:0007669"/>
    <property type="project" value="TreeGrafter"/>
</dbReference>
<dbReference type="VEuPathDB" id="FungiDB:GMDG_00427"/>
<dbReference type="GO" id="GO:0000172">
    <property type="term" value="C:ribonuclease MRP complex"/>
    <property type="evidence" value="ECO:0007669"/>
    <property type="project" value="TreeGrafter"/>
</dbReference>
<proteinExistence type="predicted"/>
<dbReference type="GO" id="GO:0000447">
    <property type="term" value="P:endonucleolytic cleavage in ITS1 to separate SSU-rRNA from 5.8S rRNA and LSU-rRNA from tricistronic rRNA transcript (SSU-rRNA, 5.8S rRNA, LSU-rRNA)"/>
    <property type="evidence" value="ECO:0007669"/>
    <property type="project" value="TreeGrafter"/>
</dbReference>
<protein>
    <submittedName>
        <fullName evidence="1">Uncharacterized protein</fullName>
    </submittedName>
</protein>
<dbReference type="EMBL" id="KV441387">
    <property type="protein sequence ID" value="OAF62586.1"/>
    <property type="molecule type" value="Genomic_DNA"/>
</dbReference>
<gene>
    <name evidence="1" type="ORF">VC83_01087</name>
</gene>
<dbReference type="GO" id="GO:0004526">
    <property type="term" value="F:ribonuclease P activity"/>
    <property type="evidence" value="ECO:0007669"/>
    <property type="project" value="TreeGrafter"/>
</dbReference>
<dbReference type="GeneID" id="36284179"/>
<dbReference type="OrthoDB" id="63112at2759"/>
<organism evidence="1">
    <name type="scientific">Pseudogymnoascus destructans</name>
    <dbReference type="NCBI Taxonomy" id="655981"/>
    <lineage>
        <taxon>Eukaryota</taxon>
        <taxon>Fungi</taxon>
        <taxon>Dikarya</taxon>
        <taxon>Ascomycota</taxon>
        <taxon>Pezizomycotina</taxon>
        <taxon>Leotiomycetes</taxon>
        <taxon>Thelebolales</taxon>
        <taxon>Thelebolaceae</taxon>
        <taxon>Pseudogymnoascus</taxon>
    </lineage>
</organism>